<dbReference type="InterPro" id="IPR036518">
    <property type="entry name" value="CobE/GbiG_C_sf"/>
</dbReference>
<keyword evidence="3" id="KW-1185">Reference proteome</keyword>
<dbReference type="EMBL" id="JAMOIM010000017">
    <property type="protein sequence ID" value="MCW6510641.1"/>
    <property type="molecule type" value="Genomic_DNA"/>
</dbReference>
<dbReference type="Pfam" id="PF01890">
    <property type="entry name" value="CbiG_C"/>
    <property type="match status" value="1"/>
</dbReference>
<dbReference type="InterPro" id="IPR002750">
    <property type="entry name" value="CobE/GbiG_C"/>
</dbReference>
<dbReference type="RefSeq" id="WP_282587019.1">
    <property type="nucleotide sequence ID" value="NZ_JAMOIM010000017.1"/>
</dbReference>
<proteinExistence type="predicted"/>
<dbReference type="InterPro" id="IPR052553">
    <property type="entry name" value="CbiG_hydrolase"/>
</dbReference>
<evidence type="ECO:0000313" key="2">
    <source>
        <dbReference type="EMBL" id="MCW6510641.1"/>
    </source>
</evidence>
<dbReference type="PANTHER" id="PTHR37477">
    <property type="entry name" value="COBALT-PRECORRIN-5A HYDROLASE"/>
    <property type="match status" value="1"/>
</dbReference>
<dbReference type="AlphaFoldDB" id="A0AA41YXZ6"/>
<dbReference type="PANTHER" id="PTHR37477:SF1">
    <property type="entry name" value="COBALT-PRECORRIN-5A HYDROLASE"/>
    <property type="match status" value="1"/>
</dbReference>
<dbReference type="GO" id="GO:0009236">
    <property type="term" value="P:cobalamin biosynthetic process"/>
    <property type="evidence" value="ECO:0007669"/>
    <property type="project" value="InterPro"/>
</dbReference>
<gene>
    <name evidence="2" type="ORF">M8523_21740</name>
</gene>
<protein>
    <submittedName>
        <fullName evidence="2">Cobalamin biosynthesis protein</fullName>
    </submittedName>
</protein>
<dbReference type="Proteomes" id="UP001165667">
    <property type="component" value="Unassembled WGS sequence"/>
</dbReference>
<sequence>MALGETVSGRLAIGVGCRRECSAATIVALVTETCTGLDRTDARLFTLEAKHAEPGLHEAAALLDLPMIFLPLGALNAALPGVSIRSARVEQAVGVASVAEAAALAGAGAGARLLVSRRVSAGATCAIARSMDDDPA</sequence>
<evidence type="ECO:0000313" key="3">
    <source>
        <dbReference type="Proteomes" id="UP001165667"/>
    </source>
</evidence>
<accession>A0AA41YXZ6</accession>
<feature type="domain" description="CobE/GbiG C-terminal" evidence="1">
    <location>
        <begin position="11"/>
        <end position="128"/>
    </location>
</feature>
<reference evidence="2" key="1">
    <citation type="submission" date="2022-05" db="EMBL/GenBank/DDBJ databases">
        <authorList>
            <person name="Pankratov T."/>
        </authorList>
    </citation>
    <scope>NUCLEOTIDE SEQUENCE</scope>
    <source>
        <strain evidence="2">BP6-180914</strain>
    </source>
</reference>
<dbReference type="Gene3D" id="3.30.420.180">
    <property type="entry name" value="CobE/GbiG C-terminal domain"/>
    <property type="match status" value="1"/>
</dbReference>
<evidence type="ECO:0000259" key="1">
    <source>
        <dbReference type="Pfam" id="PF01890"/>
    </source>
</evidence>
<dbReference type="SUPFAM" id="SSF159664">
    <property type="entry name" value="CobE/GbiG C-terminal domain-like"/>
    <property type="match status" value="1"/>
</dbReference>
<comment type="caution">
    <text evidence="2">The sequence shown here is derived from an EMBL/GenBank/DDBJ whole genome shotgun (WGS) entry which is preliminary data.</text>
</comment>
<organism evidence="2 3">
    <name type="scientific">Lichenifustis flavocetrariae</name>
    <dbReference type="NCBI Taxonomy" id="2949735"/>
    <lineage>
        <taxon>Bacteria</taxon>
        <taxon>Pseudomonadati</taxon>
        <taxon>Pseudomonadota</taxon>
        <taxon>Alphaproteobacteria</taxon>
        <taxon>Hyphomicrobiales</taxon>
        <taxon>Lichenihabitantaceae</taxon>
        <taxon>Lichenifustis</taxon>
    </lineage>
</organism>
<name>A0AA41YXZ6_9HYPH</name>